<dbReference type="InterPro" id="IPR015854">
    <property type="entry name" value="ABC_transpr_LolD-like"/>
</dbReference>
<dbReference type="GO" id="GO:0016887">
    <property type="term" value="F:ATP hydrolysis activity"/>
    <property type="evidence" value="ECO:0007669"/>
    <property type="project" value="InterPro"/>
</dbReference>
<organism evidence="6 7">
    <name type="scientific">Candidatus Ozemobacter sibiricus</name>
    <dbReference type="NCBI Taxonomy" id="2268124"/>
    <lineage>
        <taxon>Bacteria</taxon>
        <taxon>Candidatus Ozemobacteria</taxon>
        <taxon>Candidatus Ozemobacterales</taxon>
        <taxon>Candidatus Ozemobacteraceae</taxon>
        <taxon>Candidatus Ozemobacter</taxon>
    </lineage>
</organism>
<keyword evidence="3 6" id="KW-0067">ATP-binding</keyword>
<feature type="compositionally biased region" description="Low complexity" evidence="4">
    <location>
        <begin position="1"/>
        <end position="21"/>
    </location>
</feature>
<dbReference type="SUPFAM" id="SSF52540">
    <property type="entry name" value="P-loop containing nucleoside triphosphate hydrolases"/>
    <property type="match status" value="1"/>
</dbReference>
<dbReference type="Gene3D" id="3.40.50.300">
    <property type="entry name" value="P-loop containing nucleotide triphosphate hydrolases"/>
    <property type="match status" value="1"/>
</dbReference>
<dbReference type="Pfam" id="PF00005">
    <property type="entry name" value="ABC_tran"/>
    <property type="match status" value="1"/>
</dbReference>
<keyword evidence="2" id="KW-0547">Nucleotide-binding</keyword>
<feature type="domain" description="ABC transporter" evidence="5">
    <location>
        <begin position="32"/>
        <end position="270"/>
    </location>
</feature>
<evidence type="ECO:0000313" key="7">
    <source>
        <dbReference type="Proteomes" id="UP000252355"/>
    </source>
</evidence>
<dbReference type="SMART" id="SM00382">
    <property type="entry name" value="AAA"/>
    <property type="match status" value="1"/>
</dbReference>
<dbReference type="InterPro" id="IPR027417">
    <property type="entry name" value="P-loop_NTPase"/>
</dbReference>
<dbReference type="GO" id="GO:0005886">
    <property type="term" value="C:plasma membrane"/>
    <property type="evidence" value="ECO:0007669"/>
    <property type="project" value="TreeGrafter"/>
</dbReference>
<dbReference type="InterPro" id="IPR017911">
    <property type="entry name" value="MacB-like_ATP-bd"/>
</dbReference>
<dbReference type="EMBL" id="QOQW01000011">
    <property type="protein sequence ID" value="RCK79647.1"/>
    <property type="molecule type" value="Genomic_DNA"/>
</dbReference>
<protein>
    <submittedName>
        <fullName evidence="6">ATP-binding protein of ABC transporter</fullName>
    </submittedName>
</protein>
<dbReference type="InterPro" id="IPR003593">
    <property type="entry name" value="AAA+_ATPase"/>
</dbReference>
<comment type="caution">
    <text evidence="6">The sequence shown here is derived from an EMBL/GenBank/DDBJ whole genome shotgun (WGS) entry which is preliminary data.</text>
</comment>
<proteinExistence type="predicted"/>
<evidence type="ECO:0000256" key="3">
    <source>
        <dbReference type="ARBA" id="ARBA00022840"/>
    </source>
</evidence>
<evidence type="ECO:0000256" key="4">
    <source>
        <dbReference type="SAM" id="MobiDB-lite"/>
    </source>
</evidence>
<feature type="region of interest" description="Disordered" evidence="4">
    <location>
        <begin position="1"/>
        <end position="24"/>
    </location>
</feature>
<dbReference type="PROSITE" id="PS50893">
    <property type="entry name" value="ABC_TRANSPORTER_2"/>
    <property type="match status" value="1"/>
</dbReference>
<dbReference type="PANTHER" id="PTHR24220:SF86">
    <property type="entry name" value="ABC TRANSPORTER ABCH.1"/>
    <property type="match status" value="1"/>
</dbReference>
<dbReference type="GO" id="GO:0022857">
    <property type="term" value="F:transmembrane transporter activity"/>
    <property type="evidence" value="ECO:0007669"/>
    <property type="project" value="TreeGrafter"/>
</dbReference>
<evidence type="ECO:0000256" key="2">
    <source>
        <dbReference type="ARBA" id="ARBA00022741"/>
    </source>
</evidence>
<evidence type="ECO:0000313" key="6">
    <source>
        <dbReference type="EMBL" id="RCK79647.1"/>
    </source>
</evidence>
<dbReference type="FunFam" id="3.40.50.300:FF:000032">
    <property type="entry name" value="Export ABC transporter ATP-binding protein"/>
    <property type="match status" value="1"/>
</dbReference>
<dbReference type="AlphaFoldDB" id="A0A367ZP59"/>
<evidence type="ECO:0000259" key="5">
    <source>
        <dbReference type="PROSITE" id="PS50893"/>
    </source>
</evidence>
<name>A0A367ZP59_9BACT</name>
<evidence type="ECO:0000256" key="1">
    <source>
        <dbReference type="ARBA" id="ARBA00022448"/>
    </source>
</evidence>
<dbReference type="InterPro" id="IPR017871">
    <property type="entry name" value="ABC_transporter-like_CS"/>
</dbReference>
<dbReference type="PANTHER" id="PTHR24220">
    <property type="entry name" value="IMPORT ATP-BINDING PROTEIN"/>
    <property type="match status" value="1"/>
</dbReference>
<dbReference type="PROSITE" id="PS00211">
    <property type="entry name" value="ABC_TRANSPORTER_1"/>
    <property type="match status" value="1"/>
</dbReference>
<keyword evidence="1" id="KW-0813">Transport</keyword>
<sequence length="276" mass="29473">MASSSALPPAAASAAPSAPSPSGGGSAGPWLIEIRGLHKTYFMEGVDVKALKGIDLTIAAGEFACIMGASGSGKSTMMNILGCLDRPTRGQYFLAGQDVSTLSNDELAEVRNKRIGFVFQGFNLLTRTSALENVEMPMVYAGVPAAERHRRAMAALAAVGLAGREHHYSNQLSGGQQQRVAIARALVNQPSLILADEPTGNLDSRSSIEIMGIFQDLNAKGITIVLITHEPDISRFARRRILLKDGRLISDAPITDRLDAAEELANLPRDPEHEEE</sequence>
<dbReference type="InterPro" id="IPR003439">
    <property type="entry name" value="ABC_transporter-like_ATP-bd"/>
</dbReference>
<dbReference type="CDD" id="cd03255">
    <property type="entry name" value="ABC_MJ0796_LolCDE_FtsE"/>
    <property type="match status" value="1"/>
</dbReference>
<gene>
    <name evidence="6" type="ORF">OZSIB_4119</name>
</gene>
<dbReference type="GO" id="GO:0005524">
    <property type="term" value="F:ATP binding"/>
    <property type="evidence" value="ECO:0007669"/>
    <property type="project" value="UniProtKB-KW"/>
</dbReference>
<dbReference type="Proteomes" id="UP000252355">
    <property type="component" value="Unassembled WGS sequence"/>
</dbReference>
<accession>A0A367ZP59</accession>
<dbReference type="GO" id="GO:0098796">
    <property type="term" value="C:membrane protein complex"/>
    <property type="evidence" value="ECO:0007669"/>
    <property type="project" value="UniProtKB-ARBA"/>
</dbReference>
<reference evidence="6 7" key="1">
    <citation type="submission" date="2018-05" db="EMBL/GenBank/DDBJ databases">
        <title>A metagenomic window into the 2 km-deep terrestrial subsurface aquifer revealed taxonomically and functionally diverse microbial community comprising novel uncultured bacterial lineages.</title>
        <authorList>
            <person name="Kadnikov V.V."/>
            <person name="Mardanov A.V."/>
            <person name="Beletsky A.V."/>
            <person name="Banks D."/>
            <person name="Pimenov N.V."/>
            <person name="Frank Y.A."/>
            <person name="Karnachuk O.V."/>
            <person name="Ravin N.V."/>
        </authorList>
    </citation>
    <scope>NUCLEOTIDE SEQUENCE [LARGE SCALE GENOMIC DNA]</scope>
    <source>
        <strain evidence="6">BY5</strain>
    </source>
</reference>